<keyword evidence="3" id="KW-1185">Reference proteome</keyword>
<protein>
    <submittedName>
        <fullName evidence="1">DNA-binding protein</fullName>
    </submittedName>
</protein>
<reference evidence="4" key="2">
    <citation type="submission" date="2018-04" db="EMBL/GenBank/DDBJ databases">
        <authorList>
            <person name="Illikoud N."/>
        </authorList>
    </citation>
    <scope>NUCLEOTIDE SEQUENCE [LARGE SCALE GENOMIC DNA]</scope>
</reference>
<dbReference type="AlphaFoldDB" id="A0A291KE66"/>
<dbReference type="EMBL" id="CP023483">
    <property type="protein sequence ID" value="ATF25303.1"/>
    <property type="molecule type" value="Genomic_DNA"/>
</dbReference>
<dbReference type="Proteomes" id="UP000270190">
    <property type="component" value="Unassembled WGS sequence"/>
</dbReference>
<gene>
    <name evidence="2" type="ORF">BTBSAS_30092</name>
    <name evidence="1" type="ORF">CNY62_02235</name>
</gene>
<name>A0A291KE66_BROTH</name>
<keyword evidence="1" id="KW-0238">DNA-binding</keyword>
<reference evidence="2" key="3">
    <citation type="submission" date="2018-04" db="EMBL/GenBank/DDBJ databases">
        <authorList>
            <person name="Go L.Y."/>
            <person name="Mitchell J.A."/>
        </authorList>
    </citation>
    <scope>NUCLEOTIDE SEQUENCE</scope>
    <source>
        <strain evidence="2">BSAS1 3</strain>
    </source>
</reference>
<evidence type="ECO:0000313" key="1">
    <source>
        <dbReference type="EMBL" id="ATF25303.1"/>
    </source>
</evidence>
<proteinExistence type="predicted"/>
<dbReference type="GO" id="GO:0003677">
    <property type="term" value="F:DNA binding"/>
    <property type="evidence" value="ECO:0007669"/>
    <property type="project" value="UniProtKB-KW"/>
</dbReference>
<dbReference type="Proteomes" id="UP000243591">
    <property type="component" value="Chromosome"/>
</dbReference>
<sequence length="179" mass="19913">MLKWSFLQIQKSRNGFPVDEVVDLTEILHKKNKDVRSAKSIHVSGRLVTQRDQVTVTLKVTGVITLPCARTLVDVPYPLDISISEIMVKDIAEFSGSDDVYEITDNQVDLMPIIEECVLVDIPMQVYAAESNKASKSGNGWIVVSQDDLNAQEQQSEDAEAPKGDSRLAALADYFKKDE</sequence>
<evidence type="ECO:0000313" key="2">
    <source>
        <dbReference type="EMBL" id="SPP28774.1"/>
    </source>
</evidence>
<reference evidence="1 3" key="1">
    <citation type="submission" date="2017-09" db="EMBL/GenBank/DDBJ databases">
        <title>Complete Genome Sequences of Two Strains of the Meat Spoilage Bacterium Brochothrix thermosphacta Isolated from Ground Chicken.</title>
        <authorList>
            <person name="Paoli G.C."/>
            <person name="Wijey C."/>
            <person name="Chen C.-Y."/>
            <person name="Nguyen L."/>
            <person name="Yan X."/>
            <person name="Irwin P.L."/>
        </authorList>
    </citation>
    <scope>NUCLEOTIDE SEQUENCE [LARGE SCALE GENOMIC DNA]</scope>
    <source>
        <strain evidence="1 3">BI</strain>
    </source>
</reference>
<dbReference type="STRING" id="2756.BFR44_01345"/>
<dbReference type="InterPro" id="IPR003772">
    <property type="entry name" value="YceD"/>
</dbReference>
<dbReference type="EMBL" id="OUNC01000023">
    <property type="protein sequence ID" value="SPP28774.1"/>
    <property type="molecule type" value="Genomic_DNA"/>
</dbReference>
<accession>A0A291KE66</accession>
<dbReference type="OrthoDB" id="9790372at2"/>
<dbReference type="RefSeq" id="WP_051536013.1">
    <property type="nucleotide sequence ID" value="NZ_CBCPHX010000003.1"/>
</dbReference>
<evidence type="ECO:0000313" key="4">
    <source>
        <dbReference type="Proteomes" id="UP000270190"/>
    </source>
</evidence>
<organism evidence="1 3">
    <name type="scientific">Brochothrix thermosphacta</name>
    <name type="common">Microbacterium thermosphactum</name>
    <dbReference type="NCBI Taxonomy" id="2756"/>
    <lineage>
        <taxon>Bacteria</taxon>
        <taxon>Bacillati</taxon>
        <taxon>Bacillota</taxon>
        <taxon>Bacilli</taxon>
        <taxon>Bacillales</taxon>
        <taxon>Listeriaceae</taxon>
        <taxon>Brochothrix</taxon>
    </lineage>
</organism>
<evidence type="ECO:0000313" key="3">
    <source>
        <dbReference type="Proteomes" id="UP000243591"/>
    </source>
</evidence>
<dbReference type="KEGG" id="bths:CNY62_02235"/>
<dbReference type="Pfam" id="PF02620">
    <property type="entry name" value="YceD"/>
    <property type="match status" value="1"/>
</dbReference>